<name>A0A3P7CGV9_SCHSO</name>
<sequence>MLQLQTKQLLWRSREIILGASGRVHDSGEEEEEDEKEQEQEEEAEKR</sequence>
<gene>
    <name evidence="2" type="ORF">SSLN_LOCUS6491</name>
</gene>
<feature type="compositionally biased region" description="Acidic residues" evidence="1">
    <location>
        <begin position="28"/>
        <end position="47"/>
    </location>
</feature>
<dbReference type="EMBL" id="UYSU01033710">
    <property type="protein sequence ID" value="VDL92876.1"/>
    <property type="molecule type" value="Genomic_DNA"/>
</dbReference>
<organism evidence="2 3">
    <name type="scientific">Schistocephalus solidus</name>
    <name type="common">Tapeworm</name>
    <dbReference type="NCBI Taxonomy" id="70667"/>
    <lineage>
        <taxon>Eukaryota</taxon>
        <taxon>Metazoa</taxon>
        <taxon>Spiralia</taxon>
        <taxon>Lophotrochozoa</taxon>
        <taxon>Platyhelminthes</taxon>
        <taxon>Cestoda</taxon>
        <taxon>Eucestoda</taxon>
        <taxon>Diphyllobothriidea</taxon>
        <taxon>Diphyllobothriidae</taxon>
        <taxon>Schistocephalus</taxon>
    </lineage>
</organism>
<dbReference type="AlphaFoldDB" id="A0A3P7CGV9"/>
<keyword evidence="3" id="KW-1185">Reference proteome</keyword>
<evidence type="ECO:0000256" key="1">
    <source>
        <dbReference type="SAM" id="MobiDB-lite"/>
    </source>
</evidence>
<evidence type="ECO:0000313" key="3">
    <source>
        <dbReference type="Proteomes" id="UP000275846"/>
    </source>
</evidence>
<proteinExistence type="predicted"/>
<evidence type="ECO:0000313" key="2">
    <source>
        <dbReference type="EMBL" id="VDL92876.1"/>
    </source>
</evidence>
<accession>A0A3P7CGV9</accession>
<feature type="region of interest" description="Disordered" evidence="1">
    <location>
        <begin position="19"/>
        <end position="47"/>
    </location>
</feature>
<reference evidence="2 3" key="1">
    <citation type="submission" date="2018-11" db="EMBL/GenBank/DDBJ databases">
        <authorList>
            <consortium name="Pathogen Informatics"/>
        </authorList>
    </citation>
    <scope>NUCLEOTIDE SEQUENCE [LARGE SCALE GENOMIC DNA]</scope>
    <source>
        <strain evidence="2 3">NST_G2</strain>
    </source>
</reference>
<protein>
    <submittedName>
        <fullName evidence="2">Uncharacterized protein</fullName>
    </submittedName>
</protein>
<dbReference type="Proteomes" id="UP000275846">
    <property type="component" value="Unassembled WGS sequence"/>
</dbReference>